<dbReference type="PANTHER" id="PTHR46558">
    <property type="entry name" value="TRACRIPTIONAL REGULATORY PROTEIN-RELATED-RELATED"/>
    <property type="match status" value="1"/>
</dbReference>
<dbReference type="EMBL" id="JBHRSL010000010">
    <property type="protein sequence ID" value="MFC3052298.1"/>
    <property type="molecule type" value="Genomic_DNA"/>
</dbReference>
<proteinExistence type="predicted"/>
<keyword evidence="1" id="KW-0238">DNA-binding</keyword>
<dbReference type="PROSITE" id="PS50943">
    <property type="entry name" value="HTH_CROC1"/>
    <property type="match status" value="1"/>
</dbReference>
<gene>
    <name evidence="3" type="ORF">ACFOKA_10320</name>
</gene>
<keyword evidence="4" id="KW-1185">Reference proteome</keyword>
<organism evidence="3 4">
    <name type="scientific">Kordiimonas pumila</name>
    <dbReference type="NCBI Taxonomy" id="2161677"/>
    <lineage>
        <taxon>Bacteria</taxon>
        <taxon>Pseudomonadati</taxon>
        <taxon>Pseudomonadota</taxon>
        <taxon>Alphaproteobacteria</taxon>
        <taxon>Kordiimonadales</taxon>
        <taxon>Kordiimonadaceae</taxon>
        <taxon>Kordiimonas</taxon>
    </lineage>
</organism>
<evidence type="ECO:0000259" key="2">
    <source>
        <dbReference type="PROSITE" id="PS50943"/>
    </source>
</evidence>
<dbReference type="CDD" id="cd00093">
    <property type="entry name" value="HTH_XRE"/>
    <property type="match status" value="1"/>
</dbReference>
<sequence>MSAIDETAKIDIYLGKKIRLMRISRGLRQKHVAEAIGVSFQQLQKYENGTNHIRANRLYALAVFFRVDPSYFFEGLEQEGESALPFEELLKKAETEKLIKYFNNAANDNVREKILNMVKIAAK</sequence>
<dbReference type="InterPro" id="IPR001387">
    <property type="entry name" value="Cro/C1-type_HTH"/>
</dbReference>
<dbReference type="Proteomes" id="UP001595444">
    <property type="component" value="Unassembled WGS sequence"/>
</dbReference>
<accession>A0ABV7D535</accession>
<comment type="caution">
    <text evidence="3">The sequence shown here is derived from an EMBL/GenBank/DDBJ whole genome shotgun (WGS) entry which is preliminary data.</text>
</comment>
<reference evidence="4" key="1">
    <citation type="journal article" date="2019" name="Int. J. Syst. Evol. Microbiol.">
        <title>The Global Catalogue of Microorganisms (GCM) 10K type strain sequencing project: providing services to taxonomists for standard genome sequencing and annotation.</title>
        <authorList>
            <consortium name="The Broad Institute Genomics Platform"/>
            <consortium name="The Broad Institute Genome Sequencing Center for Infectious Disease"/>
            <person name="Wu L."/>
            <person name="Ma J."/>
        </authorList>
    </citation>
    <scope>NUCLEOTIDE SEQUENCE [LARGE SCALE GENOMIC DNA]</scope>
    <source>
        <strain evidence="4">KCTC 62164</strain>
    </source>
</reference>
<evidence type="ECO:0000313" key="3">
    <source>
        <dbReference type="EMBL" id="MFC3052298.1"/>
    </source>
</evidence>
<dbReference type="Gene3D" id="1.10.260.40">
    <property type="entry name" value="lambda repressor-like DNA-binding domains"/>
    <property type="match status" value="1"/>
</dbReference>
<evidence type="ECO:0000313" key="4">
    <source>
        <dbReference type="Proteomes" id="UP001595444"/>
    </source>
</evidence>
<dbReference type="PANTHER" id="PTHR46558:SF11">
    <property type="entry name" value="HTH-TYPE TRANSCRIPTIONAL REGULATOR XRE"/>
    <property type="match status" value="1"/>
</dbReference>
<dbReference type="SMART" id="SM00530">
    <property type="entry name" value="HTH_XRE"/>
    <property type="match status" value="1"/>
</dbReference>
<name>A0ABV7D535_9PROT</name>
<dbReference type="RefSeq" id="WP_194214028.1">
    <property type="nucleotide sequence ID" value="NZ_CP061205.1"/>
</dbReference>
<dbReference type="Pfam" id="PF01381">
    <property type="entry name" value="HTH_3"/>
    <property type="match status" value="1"/>
</dbReference>
<evidence type="ECO:0000256" key="1">
    <source>
        <dbReference type="ARBA" id="ARBA00023125"/>
    </source>
</evidence>
<protein>
    <submittedName>
        <fullName evidence="3">Helix-turn-helix domain-containing protein</fullName>
    </submittedName>
</protein>
<feature type="domain" description="HTH cro/C1-type" evidence="2">
    <location>
        <begin position="18"/>
        <end position="72"/>
    </location>
</feature>
<dbReference type="InterPro" id="IPR010982">
    <property type="entry name" value="Lambda_DNA-bd_dom_sf"/>
</dbReference>
<dbReference type="SUPFAM" id="SSF47413">
    <property type="entry name" value="lambda repressor-like DNA-binding domains"/>
    <property type="match status" value="1"/>
</dbReference>